<evidence type="ECO:0000313" key="6">
    <source>
        <dbReference type="Proteomes" id="UP000007305"/>
    </source>
</evidence>
<keyword evidence="3" id="KW-0221">Differentiation</keyword>
<evidence type="ECO:0000313" key="5">
    <source>
        <dbReference type="EnsemblPlants" id="Zm00001eb152280_P001"/>
    </source>
</evidence>
<accession>A0A804NCZ7</accession>
<dbReference type="Gramene" id="Zm00001eb152280_T001">
    <property type="protein sequence ID" value="Zm00001eb152280_P001"/>
    <property type="gene ID" value="Zm00001eb152280"/>
</dbReference>
<dbReference type="InParanoid" id="A0A804NCZ7"/>
<reference evidence="5" key="2">
    <citation type="submission" date="2019-07" db="EMBL/GenBank/DDBJ databases">
        <authorList>
            <person name="Seetharam A."/>
            <person name="Woodhouse M."/>
            <person name="Cannon E."/>
        </authorList>
    </citation>
    <scope>NUCLEOTIDE SEQUENCE [LARGE SCALE GENOMIC DNA]</scope>
    <source>
        <strain evidence="5">cv. B73</strain>
    </source>
</reference>
<keyword evidence="6" id="KW-1185">Reference proteome</keyword>
<reference evidence="5" key="3">
    <citation type="submission" date="2021-05" db="UniProtKB">
        <authorList>
            <consortium name="EnsemblPlants"/>
        </authorList>
    </citation>
    <scope>IDENTIFICATION</scope>
    <source>
        <strain evidence="5">cv. B73</strain>
    </source>
</reference>
<dbReference type="PANTHER" id="PTHR34359:SF5">
    <property type="entry name" value="CLAVATA3_ESR (CLE)-RELATED PROTEIN 9"/>
    <property type="match status" value="1"/>
</dbReference>
<proteinExistence type="inferred from homology"/>
<comment type="similarity">
    <text evidence="1">Belongs to the CLV3/ESR signal peptide family.</text>
</comment>
<dbReference type="AlphaFoldDB" id="A0A804NCZ7"/>
<dbReference type="FunCoup" id="A0A804NCZ7">
    <property type="interactions" value="25"/>
</dbReference>
<evidence type="ECO:0000256" key="3">
    <source>
        <dbReference type="ARBA" id="ARBA00022782"/>
    </source>
</evidence>
<evidence type="ECO:0000256" key="1">
    <source>
        <dbReference type="ARBA" id="ARBA00005416"/>
    </source>
</evidence>
<sequence length="150" mass="16793">MAKPSYSALPAAAIKAYHPKTERGRAPVMKHSHCLFLLFLVSILVASSAVTVSPNKAAAREKAWKARAPVQLADEAFLARLCDDREQQRRRGRPPRILPLCTQLHARRQAGAHQYQHLPMPPPSRNDEQIDPRYGVSKRLVPSGPNRLHN</sequence>
<dbReference type="InterPro" id="IPR039618">
    <property type="entry name" value="CLE9-13"/>
</dbReference>
<dbReference type="PANTHER" id="PTHR34359">
    <property type="entry name" value="CLAVATA3/ESR (CLE)-RELATED PROTEIN 10"/>
    <property type="match status" value="1"/>
</dbReference>
<protein>
    <submittedName>
        <fullName evidence="5">Uncharacterized protein</fullName>
    </submittedName>
</protein>
<name>A0A804NCZ7_MAIZE</name>
<dbReference type="Proteomes" id="UP000007305">
    <property type="component" value="Chromosome 3"/>
</dbReference>
<organism evidence="5 6">
    <name type="scientific">Zea mays</name>
    <name type="common">Maize</name>
    <dbReference type="NCBI Taxonomy" id="4577"/>
    <lineage>
        <taxon>Eukaryota</taxon>
        <taxon>Viridiplantae</taxon>
        <taxon>Streptophyta</taxon>
        <taxon>Embryophyta</taxon>
        <taxon>Tracheophyta</taxon>
        <taxon>Spermatophyta</taxon>
        <taxon>Magnoliopsida</taxon>
        <taxon>Liliopsida</taxon>
        <taxon>Poales</taxon>
        <taxon>Poaceae</taxon>
        <taxon>PACMAD clade</taxon>
        <taxon>Panicoideae</taxon>
        <taxon>Andropogonodae</taxon>
        <taxon>Andropogoneae</taxon>
        <taxon>Tripsacinae</taxon>
        <taxon>Zea</taxon>
    </lineage>
</organism>
<keyword evidence="2" id="KW-0217">Developmental protein</keyword>
<dbReference type="EnsemblPlants" id="Zm00001eb152280_T001">
    <property type="protein sequence ID" value="Zm00001eb152280_P001"/>
    <property type="gene ID" value="Zm00001eb152280"/>
</dbReference>
<evidence type="ECO:0000256" key="2">
    <source>
        <dbReference type="ARBA" id="ARBA00022473"/>
    </source>
</evidence>
<dbReference type="GO" id="GO:0030154">
    <property type="term" value="P:cell differentiation"/>
    <property type="evidence" value="ECO:0007669"/>
    <property type="project" value="UniProtKB-KW"/>
</dbReference>
<evidence type="ECO:0000256" key="4">
    <source>
        <dbReference type="SAM" id="MobiDB-lite"/>
    </source>
</evidence>
<feature type="region of interest" description="Disordered" evidence="4">
    <location>
        <begin position="109"/>
        <end position="131"/>
    </location>
</feature>
<reference evidence="6" key="1">
    <citation type="submission" date="2015-12" db="EMBL/GenBank/DDBJ databases">
        <title>Update maize B73 reference genome by single molecule sequencing technologies.</title>
        <authorList>
            <consortium name="Maize Genome Sequencing Project"/>
            <person name="Ware D."/>
        </authorList>
    </citation>
    <scope>NUCLEOTIDE SEQUENCE [LARGE SCALE GENOMIC DNA]</scope>
    <source>
        <strain evidence="6">cv. B73</strain>
    </source>
</reference>